<evidence type="ECO:0000256" key="2">
    <source>
        <dbReference type="ARBA" id="ARBA00022576"/>
    </source>
</evidence>
<feature type="domain" description="Aminotransferase class I/classII large" evidence="5">
    <location>
        <begin position="47"/>
        <end position="387"/>
    </location>
</feature>
<organism evidence="6 7">
    <name type="scientific">Namhaeicola litoreus</name>
    <dbReference type="NCBI Taxonomy" id="1052145"/>
    <lineage>
        <taxon>Bacteria</taxon>
        <taxon>Pseudomonadati</taxon>
        <taxon>Bacteroidota</taxon>
        <taxon>Flavobacteriia</taxon>
        <taxon>Flavobacteriales</taxon>
        <taxon>Flavobacteriaceae</taxon>
        <taxon>Namhaeicola</taxon>
    </lineage>
</organism>
<dbReference type="InterPro" id="IPR050859">
    <property type="entry name" value="Class-I_PLP-dep_aminotransf"/>
</dbReference>
<dbReference type="CDD" id="cd00609">
    <property type="entry name" value="AAT_like"/>
    <property type="match status" value="1"/>
</dbReference>
<evidence type="ECO:0000313" key="6">
    <source>
        <dbReference type="EMBL" id="MFD1314893.1"/>
    </source>
</evidence>
<evidence type="ECO:0000256" key="3">
    <source>
        <dbReference type="ARBA" id="ARBA00022679"/>
    </source>
</evidence>
<dbReference type="RefSeq" id="WP_377176819.1">
    <property type="nucleotide sequence ID" value="NZ_JBHTMY010000002.1"/>
</dbReference>
<keyword evidence="4" id="KW-0663">Pyridoxal phosphate</keyword>
<proteinExistence type="predicted"/>
<dbReference type="InterPro" id="IPR004839">
    <property type="entry name" value="Aminotransferase_I/II_large"/>
</dbReference>
<keyword evidence="7" id="KW-1185">Reference proteome</keyword>
<protein>
    <submittedName>
        <fullName evidence="6">PLP-dependent aminotransferase family protein</fullName>
    </submittedName>
</protein>
<comment type="cofactor">
    <cofactor evidence="1">
        <name>pyridoxal 5'-phosphate</name>
        <dbReference type="ChEBI" id="CHEBI:597326"/>
    </cofactor>
</comment>
<comment type="caution">
    <text evidence="6">The sequence shown here is derived from an EMBL/GenBank/DDBJ whole genome shotgun (WGS) entry which is preliminary data.</text>
</comment>
<evidence type="ECO:0000256" key="4">
    <source>
        <dbReference type="ARBA" id="ARBA00022898"/>
    </source>
</evidence>
<evidence type="ECO:0000313" key="7">
    <source>
        <dbReference type="Proteomes" id="UP001597201"/>
    </source>
</evidence>
<dbReference type="InterPro" id="IPR015424">
    <property type="entry name" value="PyrdxlP-dep_Trfase"/>
</dbReference>
<evidence type="ECO:0000259" key="5">
    <source>
        <dbReference type="Pfam" id="PF00155"/>
    </source>
</evidence>
<dbReference type="Proteomes" id="UP001597201">
    <property type="component" value="Unassembled WGS sequence"/>
</dbReference>
<dbReference type="Pfam" id="PF00155">
    <property type="entry name" value="Aminotran_1_2"/>
    <property type="match status" value="1"/>
</dbReference>
<sequence length="408" mass="45861">MAYSFSHMVHSMHAKDVKLLMKQSSGKDMISFAGGMPNNDLFPLKEIEDIFHALPPDLKKLCFQYGPTAGYPPLIKALKSYLEKKSLPVEENKILITTGSLQAISIITQEFVNKGDIILTEKPCFVGALTVFETYGAKIIGIPVDENGIVIDELKAVLKKLPKKPKFLYVTPNFHNPAGIIYSLERKNELLETLAGKGILLLEDDAYSDLYFEQGDKHFKLPMKALNKSDVDVIYTGSFSKILGPGFRLGYMLASPDIFDKAETIKQALDACTSNFCQILAQQFLAQGALENYLVFLRKEYRMRKDLMIQSLEKHMPEGVDWHEPKGGFYIWVKLPAGIRSKNVFRESVKKGVVFVTGRTFDPKGKGDRFLRLSFANVPKNEIDKGIGILAEALKKTMTKRDKFNTIS</sequence>
<dbReference type="SUPFAM" id="SSF53383">
    <property type="entry name" value="PLP-dependent transferases"/>
    <property type="match status" value="1"/>
</dbReference>
<dbReference type="EMBL" id="JBHTMY010000002">
    <property type="protein sequence ID" value="MFD1314893.1"/>
    <property type="molecule type" value="Genomic_DNA"/>
</dbReference>
<keyword evidence="2 6" id="KW-0032">Aminotransferase</keyword>
<dbReference type="GO" id="GO:0008483">
    <property type="term" value="F:transaminase activity"/>
    <property type="evidence" value="ECO:0007669"/>
    <property type="project" value="UniProtKB-KW"/>
</dbReference>
<dbReference type="InterPro" id="IPR015421">
    <property type="entry name" value="PyrdxlP-dep_Trfase_major"/>
</dbReference>
<dbReference type="PANTHER" id="PTHR42790:SF19">
    <property type="entry name" value="KYNURENINE_ALPHA-AMINOADIPATE AMINOTRANSFERASE, MITOCHONDRIAL"/>
    <property type="match status" value="1"/>
</dbReference>
<evidence type="ECO:0000256" key="1">
    <source>
        <dbReference type="ARBA" id="ARBA00001933"/>
    </source>
</evidence>
<gene>
    <name evidence="6" type="ORF">ACFQ39_04645</name>
</gene>
<accession>A0ABW3Y2X4</accession>
<dbReference type="Gene3D" id="3.90.1150.10">
    <property type="entry name" value="Aspartate Aminotransferase, domain 1"/>
    <property type="match status" value="1"/>
</dbReference>
<keyword evidence="3" id="KW-0808">Transferase</keyword>
<dbReference type="PANTHER" id="PTHR42790">
    <property type="entry name" value="AMINOTRANSFERASE"/>
    <property type="match status" value="1"/>
</dbReference>
<dbReference type="InterPro" id="IPR015422">
    <property type="entry name" value="PyrdxlP-dep_Trfase_small"/>
</dbReference>
<name>A0ABW3Y2X4_9FLAO</name>
<dbReference type="Gene3D" id="3.40.640.10">
    <property type="entry name" value="Type I PLP-dependent aspartate aminotransferase-like (Major domain)"/>
    <property type="match status" value="1"/>
</dbReference>
<reference evidence="7" key="1">
    <citation type="journal article" date="2019" name="Int. J. Syst. Evol. Microbiol.">
        <title>The Global Catalogue of Microorganisms (GCM) 10K type strain sequencing project: providing services to taxonomists for standard genome sequencing and annotation.</title>
        <authorList>
            <consortium name="The Broad Institute Genomics Platform"/>
            <consortium name="The Broad Institute Genome Sequencing Center for Infectious Disease"/>
            <person name="Wu L."/>
            <person name="Ma J."/>
        </authorList>
    </citation>
    <scope>NUCLEOTIDE SEQUENCE [LARGE SCALE GENOMIC DNA]</scope>
    <source>
        <strain evidence="7">CCUG 61485</strain>
    </source>
</reference>